<sequence length="459" mass="52234">MAAPVKIYGPPLSTAVCRVLACLIEKDVGFQLIPVNMSKGEHKTPDYLKIQVKFSLQFSQRTAKRTYITLFGNCPLFLLVCSTHIFYSSCLPCGLYGTNPLARASIDQWIEAEGQSFNPPISTLVFQLVLTVWMKMKPDENLIKQSEEKLSKVLDVYEKRLGEHRYLAGDEFTLADLSHLPYAQYLVKGTDKGRIFTSRKNVGRWWDEISGGESWKKKSSKTSQNFHLLLQFEATPMATPVKVYGPPLSTAVSRVLACLIEKDVQFQLIPVNMAKGEHKSPEYLKIQPFGQVPAFQDESINLFESRAICRYICDKYSNRGNKSLYGTNPLVKASIDQWIEAEGQTFNPPSSIIMFQLFFGPRMKIKQNENLIKQNEEKLSKVLDVYEKRLGESRFLAGDEFTLSDLSHLPNTQYLIHGTDRGELFTSRKNVGRWWDEISGRESWKKVVEMQNSPPAKSS</sequence>
<accession>A0ACC0B856</accession>
<evidence type="ECO:0000313" key="1">
    <source>
        <dbReference type="EMBL" id="KAI5668849.1"/>
    </source>
</evidence>
<gene>
    <name evidence="1" type="ORF">M9H77_18702</name>
</gene>
<reference evidence="2" key="1">
    <citation type="journal article" date="2023" name="Nat. Plants">
        <title>Single-cell RNA sequencing provides a high-resolution roadmap for understanding the multicellular compartmentation of specialized metabolism.</title>
        <authorList>
            <person name="Sun S."/>
            <person name="Shen X."/>
            <person name="Li Y."/>
            <person name="Li Y."/>
            <person name="Wang S."/>
            <person name="Li R."/>
            <person name="Zhang H."/>
            <person name="Shen G."/>
            <person name="Guo B."/>
            <person name="Wei J."/>
            <person name="Xu J."/>
            <person name="St-Pierre B."/>
            <person name="Chen S."/>
            <person name="Sun C."/>
        </authorList>
    </citation>
    <scope>NUCLEOTIDE SEQUENCE [LARGE SCALE GENOMIC DNA]</scope>
</reference>
<dbReference type="Proteomes" id="UP001060085">
    <property type="component" value="Linkage Group LG04"/>
</dbReference>
<keyword evidence="2" id="KW-1185">Reference proteome</keyword>
<evidence type="ECO:0000313" key="2">
    <source>
        <dbReference type="Proteomes" id="UP001060085"/>
    </source>
</evidence>
<name>A0ACC0B856_CATRO</name>
<organism evidence="1 2">
    <name type="scientific">Catharanthus roseus</name>
    <name type="common">Madagascar periwinkle</name>
    <name type="synonym">Vinca rosea</name>
    <dbReference type="NCBI Taxonomy" id="4058"/>
    <lineage>
        <taxon>Eukaryota</taxon>
        <taxon>Viridiplantae</taxon>
        <taxon>Streptophyta</taxon>
        <taxon>Embryophyta</taxon>
        <taxon>Tracheophyta</taxon>
        <taxon>Spermatophyta</taxon>
        <taxon>Magnoliopsida</taxon>
        <taxon>eudicotyledons</taxon>
        <taxon>Gunneridae</taxon>
        <taxon>Pentapetalae</taxon>
        <taxon>asterids</taxon>
        <taxon>lamiids</taxon>
        <taxon>Gentianales</taxon>
        <taxon>Apocynaceae</taxon>
        <taxon>Rauvolfioideae</taxon>
        <taxon>Vinceae</taxon>
        <taxon>Catharanthinae</taxon>
        <taxon>Catharanthus</taxon>
    </lineage>
</organism>
<dbReference type="EMBL" id="CM044704">
    <property type="protein sequence ID" value="KAI5668849.1"/>
    <property type="molecule type" value="Genomic_DNA"/>
</dbReference>
<comment type="caution">
    <text evidence="1">The sequence shown here is derived from an EMBL/GenBank/DDBJ whole genome shotgun (WGS) entry which is preliminary data.</text>
</comment>
<proteinExistence type="predicted"/>
<protein>
    <submittedName>
        <fullName evidence="1">Uncharacterized protein</fullName>
    </submittedName>
</protein>